<dbReference type="Proteomes" id="UP000593765">
    <property type="component" value="Chromosome"/>
</dbReference>
<dbReference type="RefSeq" id="WP_206292409.1">
    <property type="nucleotide sequence ID" value="NZ_CP063458.1"/>
</dbReference>
<name>A0A7M2WVM0_9BACT</name>
<evidence type="ECO:0000313" key="2">
    <source>
        <dbReference type="EMBL" id="QOV89374.1"/>
    </source>
</evidence>
<evidence type="ECO:0000313" key="3">
    <source>
        <dbReference type="Proteomes" id="UP000593765"/>
    </source>
</evidence>
<organism evidence="2 3">
    <name type="scientific">Humisphaera borealis</name>
    <dbReference type="NCBI Taxonomy" id="2807512"/>
    <lineage>
        <taxon>Bacteria</taxon>
        <taxon>Pseudomonadati</taxon>
        <taxon>Planctomycetota</taxon>
        <taxon>Phycisphaerae</taxon>
        <taxon>Tepidisphaerales</taxon>
        <taxon>Tepidisphaeraceae</taxon>
        <taxon>Humisphaera</taxon>
    </lineage>
</organism>
<dbReference type="EMBL" id="CP063458">
    <property type="protein sequence ID" value="QOV89374.1"/>
    <property type="molecule type" value="Genomic_DNA"/>
</dbReference>
<keyword evidence="3" id="KW-1185">Reference proteome</keyword>
<protein>
    <submittedName>
        <fullName evidence="2">AIPR family protein</fullName>
    </submittedName>
</protein>
<gene>
    <name evidence="2" type="ORF">IPV69_24755</name>
</gene>
<dbReference type="InterPro" id="IPR018891">
    <property type="entry name" value="AIPR_C"/>
</dbReference>
<accession>A0A7M2WVM0</accession>
<proteinExistence type="predicted"/>
<dbReference type="AlphaFoldDB" id="A0A7M2WVM0"/>
<dbReference type="KEGG" id="hbs:IPV69_24755"/>
<sequence>MSINIGIIDSRVRKLAGDLAPEFETRLNIKNDEPKKQSAAFVYLVAKTLLDLSEPEALDVLTEGGADFGIDAMHVGDVEDGEFLVTLFQGKYKQNQEGASAFPQGGAEKMVQAIKYLFDPRATITTNAQLTKRVEDVRSLVGDGYIPRVRAVLCNNGIKWDVRAQEVIDAAKFPHDQVTWMYVNHDELVLLMQAAKQVDDTLRLAGKAIVEDLDFYRVLIGKIPVAEVAALFARHGDLLLERNVRRFLGLQSNRVNQRIASTLITPIERGNFYFYNNGITLLCRKFTHNALQADNFQVRVEGLQVINGGQTCKTIEHTMATLAAAEPGIEKAFVLVRLYQLPSDAGDLVRNITYATNSQNPVDLRDLRSNDIRQRNLEAAVADLGYQYRRHRSDTAFKTTDISSATAAEAVLSVWRHRPQQGKFQGREHFDKLYDMIFSDDLNGAQVVIATLLFRIAENKRRRPPAGAPDFVAYGSCFLAMLMGQYLLSDLGLTLAQLNHTKFVDAKAKLEQNEEAYFKKATDAVDAALKKLYGGQTVSLQRLAATFRRGDLIQELGVPA</sequence>
<feature type="domain" description="Abortive phage infection protein C-terminal" evidence="1">
    <location>
        <begin position="240"/>
        <end position="493"/>
    </location>
</feature>
<evidence type="ECO:0000259" key="1">
    <source>
        <dbReference type="Pfam" id="PF10592"/>
    </source>
</evidence>
<dbReference type="Pfam" id="PF10592">
    <property type="entry name" value="AIPR"/>
    <property type="match status" value="1"/>
</dbReference>
<reference evidence="2 3" key="1">
    <citation type="submission" date="2020-10" db="EMBL/GenBank/DDBJ databases">
        <title>Wide distribution of Phycisphaera-like planctomycetes from WD2101 soil group in peatlands and genome analysis of the first cultivated representative.</title>
        <authorList>
            <person name="Dedysh S.N."/>
            <person name="Beletsky A.V."/>
            <person name="Ivanova A."/>
            <person name="Kulichevskaya I.S."/>
            <person name="Suzina N.E."/>
            <person name="Philippov D.A."/>
            <person name="Rakitin A.L."/>
            <person name="Mardanov A.V."/>
            <person name="Ravin N.V."/>
        </authorList>
    </citation>
    <scope>NUCLEOTIDE SEQUENCE [LARGE SCALE GENOMIC DNA]</scope>
    <source>
        <strain evidence="2 3">M1803</strain>
    </source>
</reference>